<dbReference type="Proteomes" id="UP000827872">
    <property type="component" value="Linkage Group LG12"/>
</dbReference>
<reference evidence="1" key="1">
    <citation type="submission" date="2021-08" db="EMBL/GenBank/DDBJ databases">
        <title>The first chromosome-level gecko genome reveals the dynamic sex chromosomes of Neotropical dwarf geckos (Sphaerodactylidae: Sphaerodactylus).</title>
        <authorList>
            <person name="Pinto B.J."/>
            <person name="Keating S.E."/>
            <person name="Gamble T."/>
        </authorList>
    </citation>
    <scope>NUCLEOTIDE SEQUENCE</scope>
    <source>
        <strain evidence="1">TG3544</strain>
    </source>
</reference>
<comment type="caution">
    <text evidence="1">The sequence shown here is derived from an EMBL/GenBank/DDBJ whole genome shotgun (WGS) entry which is preliminary data.</text>
</comment>
<protein>
    <submittedName>
        <fullName evidence="1">Uncharacterized protein</fullName>
    </submittedName>
</protein>
<evidence type="ECO:0000313" key="1">
    <source>
        <dbReference type="EMBL" id="KAH7997692.1"/>
    </source>
</evidence>
<name>A0ACB8EYP3_9SAUR</name>
<evidence type="ECO:0000313" key="2">
    <source>
        <dbReference type="Proteomes" id="UP000827872"/>
    </source>
</evidence>
<accession>A0ACB8EYP3</accession>
<organism evidence="1 2">
    <name type="scientific">Sphaerodactylus townsendi</name>
    <dbReference type="NCBI Taxonomy" id="933632"/>
    <lineage>
        <taxon>Eukaryota</taxon>
        <taxon>Metazoa</taxon>
        <taxon>Chordata</taxon>
        <taxon>Craniata</taxon>
        <taxon>Vertebrata</taxon>
        <taxon>Euteleostomi</taxon>
        <taxon>Lepidosauria</taxon>
        <taxon>Squamata</taxon>
        <taxon>Bifurcata</taxon>
        <taxon>Gekkota</taxon>
        <taxon>Sphaerodactylidae</taxon>
        <taxon>Sphaerodactylus</taxon>
    </lineage>
</organism>
<sequence length="225" mass="25820">MPLPLKLSPDMAGWFKWLPWKSRQDSNSSRSPLNNTSPSLPPHRLERNSNSLPSSSVNSPKQTSCTFAVNITSSDSARWNKQYDACICHSEGDFEFVEQMVSYLESQPERFRCFLQLRDAVAGGAIPSELCEAVQNSHCWVLLITSSFLKDPWCVYQMHQALMEAPMANGRIIPVLKDIDRKDYPRELKCIYYINVTVQEKGFRQVKETVIRYLQELCQNAHRSV</sequence>
<keyword evidence="2" id="KW-1185">Reference proteome</keyword>
<gene>
    <name evidence="1" type="ORF">K3G42_005382</name>
</gene>
<dbReference type="EMBL" id="CM037625">
    <property type="protein sequence ID" value="KAH7997692.1"/>
    <property type="molecule type" value="Genomic_DNA"/>
</dbReference>
<proteinExistence type="predicted"/>